<gene>
    <name evidence="1" type="ORF">EUGRSUZ_C01381</name>
</gene>
<sequence length="107" mass="12314">MTVMFVASYLIYIKHMPIIHDTTSPYSRLGYGIMIFPKESTEISCTHISRSYAFINVRQKSCFINCNASLLFFFGLINRKVLEFFLLVMEKATVSGWEPKASIEESI</sequence>
<organism evidence="1">
    <name type="scientific">Eucalyptus grandis</name>
    <name type="common">Flooded gum</name>
    <dbReference type="NCBI Taxonomy" id="71139"/>
    <lineage>
        <taxon>Eukaryota</taxon>
        <taxon>Viridiplantae</taxon>
        <taxon>Streptophyta</taxon>
        <taxon>Embryophyta</taxon>
        <taxon>Tracheophyta</taxon>
        <taxon>Spermatophyta</taxon>
        <taxon>Magnoliopsida</taxon>
        <taxon>eudicotyledons</taxon>
        <taxon>Gunneridae</taxon>
        <taxon>Pentapetalae</taxon>
        <taxon>rosids</taxon>
        <taxon>malvids</taxon>
        <taxon>Myrtales</taxon>
        <taxon>Myrtaceae</taxon>
        <taxon>Myrtoideae</taxon>
        <taxon>Eucalypteae</taxon>
        <taxon>Eucalyptus</taxon>
    </lineage>
</organism>
<dbReference type="EMBL" id="KK198755">
    <property type="protein sequence ID" value="KCW80051.1"/>
    <property type="molecule type" value="Genomic_DNA"/>
</dbReference>
<dbReference type="InParanoid" id="A0A059CPE1"/>
<reference evidence="1" key="1">
    <citation type="submission" date="2013-07" db="EMBL/GenBank/DDBJ databases">
        <title>The genome of Eucalyptus grandis.</title>
        <authorList>
            <person name="Schmutz J."/>
            <person name="Hayes R."/>
            <person name="Myburg A."/>
            <person name="Tuskan G."/>
            <person name="Grattapaglia D."/>
            <person name="Rokhsar D.S."/>
        </authorList>
    </citation>
    <scope>NUCLEOTIDE SEQUENCE</scope>
    <source>
        <tissue evidence="1">Leaf extractions</tissue>
    </source>
</reference>
<evidence type="ECO:0000313" key="1">
    <source>
        <dbReference type="EMBL" id="KCW80051.1"/>
    </source>
</evidence>
<dbReference type="Gramene" id="KCW80051">
    <property type="protein sequence ID" value="KCW80051"/>
    <property type="gene ID" value="EUGRSUZ_C01381"/>
</dbReference>
<accession>A0A059CPE1</accession>
<proteinExistence type="predicted"/>
<name>A0A059CPE1_EUCGR</name>
<dbReference type="AlphaFoldDB" id="A0A059CPE1"/>
<protein>
    <submittedName>
        <fullName evidence="1">Uncharacterized protein</fullName>
    </submittedName>
</protein>